<dbReference type="InterPro" id="IPR007110">
    <property type="entry name" value="Ig-like_dom"/>
</dbReference>
<dbReference type="PROSITE" id="PS50022">
    <property type="entry name" value="FA58C_3"/>
    <property type="match status" value="3"/>
</dbReference>
<feature type="domain" description="Ig-like" evidence="7">
    <location>
        <begin position="1019"/>
        <end position="1103"/>
    </location>
</feature>
<feature type="region of interest" description="Disordered" evidence="5">
    <location>
        <begin position="1629"/>
        <end position="1649"/>
    </location>
</feature>
<dbReference type="SUPFAM" id="SSF49265">
    <property type="entry name" value="Fibronectin type III"/>
    <property type="match status" value="1"/>
</dbReference>
<dbReference type="InterPro" id="IPR003599">
    <property type="entry name" value="Ig_sub"/>
</dbReference>
<feature type="domain" description="Ig-like" evidence="7">
    <location>
        <begin position="1451"/>
        <end position="1532"/>
    </location>
</feature>
<organism evidence="9 10">
    <name type="scientific">Stigmatella aurantiaca (strain DW4/3-1)</name>
    <dbReference type="NCBI Taxonomy" id="378806"/>
    <lineage>
        <taxon>Bacteria</taxon>
        <taxon>Pseudomonadati</taxon>
        <taxon>Myxococcota</taxon>
        <taxon>Myxococcia</taxon>
        <taxon>Myxococcales</taxon>
        <taxon>Cystobacterineae</taxon>
        <taxon>Archangiaceae</taxon>
        <taxon>Stigmatella</taxon>
    </lineage>
</organism>
<dbReference type="Pfam" id="PF16355">
    <property type="entry name" value="DUF4982"/>
    <property type="match status" value="1"/>
</dbReference>
<dbReference type="InterPro" id="IPR008979">
    <property type="entry name" value="Galactose-bd-like_sf"/>
</dbReference>
<dbReference type="PANTHER" id="PTHR42732">
    <property type="entry name" value="BETA-GALACTOSIDASE"/>
    <property type="match status" value="1"/>
</dbReference>
<dbReference type="OrthoDB" id="5397545at2"/>
<evidence type="ECO:0000259" key="8">
    <source>
        <dbReference type="PROSITE" id="PS50853"/>
    </source>
</evidence>
<evidence type="ECO:0000256" key="5">
    <source>
        <dbReference type="SAM" id="MobiDB-lite"/>
    </source>
</evidence>
<evidence type="ECO:0000256" key="2">
    <source>
        <dbReference type="ARBA" id="ARBA00022737"/>
    </source>
</evidence>
<dbReference type="InterPro" id="IPR036156">
    <property type="entry name" value="Beta-gal/glucu_dom_sf"/>
</dbReference>
<dbReference type="Gene3D" id="3.20.20.80">
    <property type="entry name" value="Glycosidases"/>
    <property type="match status" value="1"/>
</dbReference>
<sequence length="1906" mass="198410">MEKRIRTVAAARCMALASERSALTRVTAWFALQLTRLGARPSRLLAVGLLPLVFACSGPEDGPEEMAVAAQAVAPPTSERVTIDLSAGMPGQSHWRYLKGQDSTTFASPSFDDSAWSQVGIPHGANYLTTFLNTVSGGGDGYLDGGSQWYRLRFTLGTQYAASKVLVEFEGAHTGVQVYINGTLLPGISAVAGNAQASHVIGFLPFIVDLTPYIQANGTTQNVLAVRVSRGAAWFKQPGFSGAFRFGQAEAGLFRPAKMFITNKVHIPRNVYSNQRTWGTYVTTVSIVPSTATTAKAESAVVAVQTNVLNETTSTQQVTLTTQIVDANGNVVVAAPPVTQSVPAMTPSTFPSSATPMFDQRITVPNPTLWYPNNSIYGKPYLYKVFHVVSVNGVVVDSTQTTLGIRVITWDKNLPYFNGHAMFLWGGSGRYDYPGLGSSVPEEHQWRDLELFAAGGGNIWRPGHSSSSEEFVDAADAYGVMIVQPSGDGENGFNTPAPDDVTLKKELHRDMIIRDRSHPSILAWESNNGVTNQSVGTALLAINQVWDPISTRAAADRTPDPVNGLILGCTLEGCEVGVKNQFPNNPAWGAEYWGNGTARGLAYDHELTFLAPFLNDWRKSKQANAFGMVQWYFADTPGETGLFAEYQQYRGTPQQATYENSVRSIGSSSVDMNRFPKLLYYAYQAAWTPFSLKPVVRLGHHWNRSGQVTVNAFSNCPSVRLRINGGDQGTKTPNPWNSDSSSNLTQSTRLLPFQASWDVTFAAGTLLAECLDQFGNVVATDKKVTAGAAAKVVLKAVPALVRPDGTAFAVTANGSDAAFVVAEVQDANGNVVPTAANLLTFSVSGPATYLGGTQQYVANGSNAYSTSGGRSAVNYHAPGDPELQAEGGLSKIALLSQFTSGTVTVTATSPGLAAGSATFTIQPVPSFQPPATAPTIILQPASTAVTSGQPATFTVTATGTAPMTFQWSRNGTAIAGATAASYTTPATTSADNNAQFTVRLTNSLGSATSSAASLTVVAPAAVAITTPPASRTAYVGQTTTFSVTATGSPTLTYQWRKNGAAIAGATSATYTTPVLTAADNGTSYTVVVTNPVNSVTSAAGVLTVNPAVAPTLTQQPISVSVRANDPVSFSVMAAGTSPFTYQWQFNGVNITGANGSTYTIAQAQNGDAGKYTVVVSNAAGSVTSAAATLTIAPPGVNLALRQPATGSSTQGGGLEATLATDGNLTTRWASAGAIDPSWLQVDLGAVKAFNTVVLYWEAAFATQYQVQYSNDGQTWSLAASNTSGQGGVETVSFPTVQGRYVRMYGQARATAYGYSLYELQVYNVPQCGGAGERFTVLSSALVKDNQSGLTWQRAQTTYTEQGAQYTQAIAQAYCASQSMRLPTQAEALGIGGVNSAACAFPLPWSTWSSTADPSDATRAAFVSYTGQSTWQVANNYPGAVVCTSGSAGAAPTITTQPTSKTVAVGQTATFSVAATGAGTLTYQWRKNGAAIAGATATSYTTPAATVADSGAQFTVAVTNAGGVVVSNAATLTVTGGTCTTVPSAPGGLSATANSATQISLAWSASTAGSGCVVTYDVFRATTSGFTPGTTNRIATGLTGTTYPDGAVAASTTYYYVVKAVDAAGSSAASNQASATTPGNPTGGTLLSQGKTATASSAEAGLGAANAVDGNTGTRWGSAFTNNEWIYVDLGASATISRVVLNWEPAYATGYQIQTAASASGPWTTIYSTTTGDGGIDDLSVSGTGRYVRMNGTQRALVGYGYSLWEFQVYGTSTSTATLLSQGKTATASSAEAGLGAANAVDGNTGTRWGSAFTNNEWIYVDLGASATISRVVLNWEPAYATGYQIQTAASASGPWTTIYSTTTGDGGIDDLSVSGTGRYVRMNGTQRALVGYGYSLWEFQVYGSQP</sequence>
<evidence type="ECO:0000259" key="6">
    <source>
        <dbReference type="PROSITE" id="PS50022"/>
    </source>
</evidence>
<evidence type="ECO:0000256" key="4">
    <source>
        <dbReference type="ARBA" id="ARBA00023295"/>
    </source>
</evidence>
<dbReference type="SUPFAM" id="SSF48726">
    <property type="entry name" value="Immunoglobulin"/>
    <property type="match status" value="4"/>
</dbReference>
<dbReference type="InterPro" id="IPR036179">
    <property type="entry name" value="Ig-like_dom_sf"/>
</dbReference>
<feature type="domain" description="F5/8 type C" evidence="6">
    <location>
        <begin position="1632"/>
        <end position="1771"/>
    </location>
</feature>
<protein>
    <submittedName>
        <fullName evidence="9">Chitosanase-glucanase</fullName>
    </submittedName>
</protein>
<dbReference type="Pfam" id="PF07679">
    <property type="entry name" value="I-set"/>
    <property type="match status" value="3"/>
</dbReference>
<dbReference type="GO" id="GO:0005975">
    <property type="term" value="P:carbohydrate metabolic process"/>
    <property type="evidence" value="ECO:0007669"/>
    <property type="project" value="InterPro"/>
</dbReference>
<feature type="domain" description="F5/8 type C" evidence="6">
    <location>
        <begin position="1772"/>
        <end position="1904"/>
    </location>
</feature>
<dbReference type="EMBL" id="AAMD01000006">
    <property type="protein sequence ID" value="EAU69430.1"/>
    <property type="molecule type" value="Genomic_DNA"/>
</dbReference>
<proteinExistence type="inferred from homology"/>
<keyword evidence="4" id="KW-0326">Glycosidase</keyword>
<dbReference type="InterPro" id="IPR006102">
    <property type="entry name" value="Ig-like_GH2"/>
</dbReference>
<feature type="domain" description="Ig-like" evidence="7">
    <location>
        <begin position="934"/>
        <end position="1015"/>
    </location>
</feature>
<dbReference type="Gene3D" id="2.60.40.10">
    <property type="entry name" value="Immunoglobulins"/>
    <property type="match status" value="8"/>
</dbReference>
<dbReference type="InterPro" id="IPR036116">
    <property type="entry name" value="FN3_sf"/>
</dbReference>
<feature type="domain" description="F5/8 type C" evidence="6">
    <location>
        <begin position="1184"/>
        <end position="1324"/>
    </location>
</feature>
<evidence type="ECO:0000259" key="7">
    <source>
        <dbReference type="PROSITE" id="PS50835"/>
    </source>
</evidence>
<dbReference type="Pfam" id="PF00703">
    <property type="entry name" value="Glyco_hydro_2"/>
    <property type="match status" value="1"/>
</dbReference>
<dbReference type="Pfam" id="PF22633">
    <property type="entry name" value="F5_F8_type_C_2"/>
    <property type="match status" value="2"/>
</dbReference>
<dbReference type="Pfam" id="PF13927">
    <property type="entry name" value="Ig_3"/>
    <property type="match status" value="1"/>
</dbReference>
<dbReference type="InterPro" id="IPR013098">
    <property type="entry name" value="Ig_I-set"/>
</dbReference>
<dbReference type="InterPro" id="IPR032311">
    <property type="entry name" value="DUF4982"/>
</dbReference>
<accession>Q09CB1</accession>
<dbReference type="InterPro" id="IPR013783">
    <property type="entry name" value="Ig-like_fold"/>
</dbReference>
<dbReference type="SMART" id="SM00409">
    <property type="entry name" value="IG"/>
    <property type="match status" value="4"/>
</dbReference>
<dbReference type="InterPro" id="IPR017853">
    <property type="entry name" value="GH"/>
</dbReference>
<name>Q09CB1_STIAD</name>
<dbReference type="InterPro" id="IPR051913">
    <property type="entry name" value="GH2_Domain-Containing"/>
</dbReference>
<dbReference type="PANTHER" id="PTHR42732:SF1">
    <property type="entry name" value="BETA-MANNOSIDASE"/>
    <property type="match status" value="1"/>
</dbReference>
<dbReference type="Proteomes" id="UP000032702">
    <property type="component" value="Unassembled WGS sequence"/>
</dbReference>
<evidence type="ECO:0000256" key="1">
    <source>
        <dbReference type="ARBA" id="ARBA00007401"/>
    </source>
</evidence>
<comment type="similarity">
    <text evidence="1">Belongs to the glycosyl hydrolase 2 family.</text>
</comment>
<dbReference type="GO" id="GO:0004553">
    <property type="term" value="F:hydrolase activity, hydrolyzing O-glycosyl compounds"/>
    <property type="evidence" value="ECO:0007669"/>
    <property type="project" value="InterPro"/>
</dbReference>
<dbReference type="Gene3D" id="2.60.120.260">
    <property type="entry name" value="Galactose-binding domain-like"/>
    <property type="match status" value="4"/>
</dbReference>
<keyword evidence="3" id="KW-0378">Hydrolase</keyword>
<dbReference type="InterPro" id="IPR000421">
    <property type="entry name" value="FA58C"/>
</dbReference>
<feature type="compositionally biased region" description="Low complexity" evidence="5">
    <location>
        <begin position="1629"/>
        <end position="1644"/>
    </location>
</feature>
<evidence type="ECO:0000256" key="3">
    <source>
        <dbReference type="ARBA" id="ARBA00022801"/>
    </source>
</evidence>
<dbReference type="SMART" id="SM00060">
    <property type="entry name" value="FN3"/>
    <property type="match status" value="1"/>
</dbReference>
<dbReference type="PROSITE" id="PS50853">
    <property type="entry name" value="FN3"/>
    <property type="match status" value="1"/>
</dbReference>
<gene>
    <name evidence="9" type="ORF">STIAU_3727</name>
</gene>
<keyword evidence="2" id="KW-0677">Repeat</keyword>
<dbReference type="Pfam" id="PF00754">
    <property type="entry name" value="F5_F8_type_C"/>
    <property type="match status" value="1"/>
</dbReference>
<dbReference type="Pfam" id="PF18565">
    <property type="entry name" value="Glyco_hydro2_C5"/>
    <property type="match status" value="1"/>
</dbReference>
<comment type="caution">
    <text evidence="9">The sequence shown here is derived from an EMBL/GenBank/DDBJ whole genome shotgun (WGS) entry which is preliminary data.</text>
</comment>
<reference evidence="9 10" key="1">
    <citation type="submission" date="2006-04" db="EMBL/GenBank/DDBJ databases">
        <authorList>
            <person name="Nierman W.C."/>
        </authorList>
    </citation>
    <scope>NUCLEOTIDE SEQUENCE [LARGE SCALE GENOMIC DNA]</scope>
    <source>
        <strain evidence="9 10">DW4/3-1</strain>
    </source>
</reference>
<dbReference type="InterPro" id="IPR003961">
    <property type="entry name" value="FN3_dom"/>
</dbReference>
<dbReference type="SUPFAM" id="SSF49785">
    <property type="entry name" value="Galactose-binding domain-like"/>
    <property type="match status" value="4"/>
</dbReference>
<evidence type="ECO:0000313" key="9">
    <source>
        <dbReference type="EMBL" id="EAU69430.1"/>
    </source>
</evidence>
<dbReference type="SUPFAM" id="SSF49303">
    <property type="entry name" value="beta-Galactosidase/glucuronidase domain"/>
    <property type="match status" value="1"/>
</dbReference>
<evidence type="ECO:0000313" key="10">
    <source>
        <dbReference type="Proteomes" id="UP000032702"/>
    </source>
</evidence>
<feature type="domain" description="Ig-like" evidence="7">
    <location>
        <begin position="1110"/>
        <end position="1190"/>
    </location>
</feature>
<dbReference type="InterPro" id="IPR040605">
    <property type="entry name" value="Glyco_hydro2_dom5"/>
</dbReference>
<dbReference type="PATRIC" id="fig|378806.16.peg.8841"/>
<dbReference type="PROSITE" id="PS50835">
    <property type="entry name" value="IG_LIKE"/>
    <property type="match status" value="4"/>
</dbReference>
<dbReference type="SUPFAM" id="SSF51445">
    <property type="entry name" value="(Trans)glycosidases"/>
    <property type="match status" value="1"/>
</dbReference>
<feature type="domain" description="Fibronectin type-III" evidence="8">
    <location>
        <begin position="1544"/>
        <end position="1639"/>
    </location>
</feature>